<reference evidence="1 2" key="1">
    <citation type="journal article" date="2023" name="Sci. Data">
        <title>Genome assembly of the Korean intertidal mud-creeper Batillaria attramentaria.</title>
        <authorList>
            <person name="Patra A.K."/>
            <person name="Ho P.T."/>
            <person name="Jun S."/>
            <person name="Lee S.J."/>
            <person name="Kim Y."/>
            <person name="Won Y.J."/>
        </authorList>
    </citation>
    <scope>NUCLEOTIDE SEQUENCE [LARGE SCALE GENOMIC DNA]</scope>
    <source>
        <strain evidence="1">Wonlab-2016</strain>
    </source>
</reference>
<organism evidence="1 2">
    <name type="scientific">Batillaria attramentaria</name>
    <dbReference type="NCBI Taxonomy" id="370345"/>
    <lineage>
        <taxon>Eukaryota</taxon>
        <taxon>Metazoa</taxon>
        <taxon>Spiralia</taxon>
        <taxon>Lophotrochozoa</taxon>
        <taxon>Mollusca</taxon>
        <taxon>Gastropoda</taxon>
        <taxon>Caenogastropoda</taxon>
        <taxon>Sorbeoconcha</taxon>
        <taxon>Cerithioidea</taxon>
        <taxon>Batillariidae</taxon>
        <taxon>Batillaria</taxon>
    </lineage>
</organism>
<proteinExistence type="predicted"/>
<dbReference type="Proteomes" id="UP001519460">
    <property type="component" value="Unassembled WGS sequence"/>
</dbReference>
<dbReference type="AlphaFoldDB" id="A0ABD0LDN7"/>
<evidence type="ECO:0000313" key="1">
    <source>
        <dbReference type="EMBL" id="KAK7497109.1"/>
    </source>
</evidence>
<name>A0ABD0LDN7_9CAEN</name>
<accession>A0ABD0LDN7</accession>
<evidence type="ECO:0000313" key="2">
    <source>
        <dbReference type="Proteomes" id="UP001519460"/>
    </source>
</evidence>
<dbReference type="EMBL" id="JACVVK020000061">
    <property type="protein sequence ID" value="KAK7497109.1"/>
    <property type="molecule type" value="Genomic_DNA"/>
</dbReference>
<comment type="caution">
    <text evidence="1">The sequence shown here is derived from an EMBL/GenBank/DDBJ whole genome shotgun (WGS) entry which is preliminary data.</text>
</comment>
<protein>
    <submittedName>
        <fullName evidence="1">Uncharacterized protein</fullName>
    </submittedName>
</protein>
<gene>
    <name evidence="1" type="ORF">BaRGS_00011639</name>
</gene>
<sequence>MDGLSVADHGIQSVSFVKDIIHTLLADVARFKADLIIRCWMTRPIATVGGGPVKVQWPQIQDSLCTVIAGPLPSRLPPPPTPLPPPSIPSPSPHLPYSPSILVRSFLLSVNHSVCLDYGVFAGLSGRLRHQCVLHSGPDLQFVLAGELPPLTWISPYSSISPQRRVILPSLKIINTPRVWDGL</sequence>
<keyword evidence="2" id="KW-1185">Reference proteome</keyword>